<dbReference type="Pfam" id="PF03994">
    <property type="entry name" value="DUF350"/>
    <property type="match status" value="1"/>
</dbReference>
<dbReference type="InterPro" id="IPR007140">
    <property type="entry name" value="DUF350"/>
</dbReference>
<evidence type="ECO:0008006" key="10">
    <source>
        <dbReference type="Google" id="ProtNLM"/>
    </source>
</evidence>
<keyword evidence="9" id="KW-1185">Reference proteome</keyword>
<sequence>MNLVSTAATSFPGVLGQGALAILAYTIVGVITFTIGFYVIDLATPGRLSHLIRTGRNPNAILITTAGIAGVGLIVAASIWGSGGVLTEGLLATLVFGTVGIAAQAIGMVAFDRIVGISVRRLVQEETTLHPAAILLAATHFLIGLIAAVAVL</sequence>
<protein>
    <recommendedName>
        <fullName evidence="10">DUF350 domain-containing protein</fullName>
    </recommendedName>
</protein>
<feature type="transmembrane region" description="Helical" evidence="7">
    <location>
        <begin position="89"/>
        <end position="111"/>
    </location>
</feature>
<proteinExistence type="inferred from homology"/>
<keyword evidence="5 7" id="KW-1133">Transmembrane helix</keyword>
<evidence type="ECO:0000256" key="2">
    <source>
        <dbReference type="ARBA" id="ARBA00005779"/>
    </source>
</evidence>
<dbReference type="KEGG" id="tbi:Tbis_2364"/>
<accession>D6Y3W7</accession>
<dbReference type="HOGENOM" id="CLU_135044_0_0_11"/>
<feature type="transmembrane region" description="Helical" evidence="7">
    <location>
        <begin position="132"/>
        <end position="151"/>
    </location>
</feature>
<evidence type="ECO:0000256" key="6">
    <source>
        <dbReference type="ARBA" id="ARBA00023136"/>
    </source>
</evidence>
<evidence type="ECO:0000256" key="1">
    <source>
        <dbReference type="ARBA" id="ARBA00004651"/>
    </source>
</evidence>
<dbReference type="RefSeq" id="WP_013132602.1">
    <property type="nucleotide sequence ID" value="NC_014165.1"/>
</dbReference>
<dbReference type="eggNOG" id="COG3766">
    <property type="taxonomic scope" value="Bacteria"/>
</dbReference>
<dbReference type="Proteomes" id="UP000006640">
    <property type="component" value="Chromosome"/>
</dbReference>
<organism evidence="8 9">
    <name type="scientific">Thermobispora bispora (strain ATCC 19993 / DSM 43833 / CBS 139.67 / JCM 10125 / KCTC 9307 / NBRC 14880 / R51)</name>
    <dbReference type="NCBI Taxonomy" id="469371"/>
    <lineage>
        <taxon>Bacteria</taxon>
        <taxon>Bacillati</taxon>
        <taxon>Actinomycetota</taxon>
        <taxon>Actinomycetes</taxon>
        <taxon>Streptosporangiales</taxon>
        <taxon>Streptosporangiaceae</taxon>
        <taxon>Thermobispora</taxon>
    </lineage>
</organism>
<dbReference type="OrthoDB" id="5191770at2"/>
<feature type="transmembrane region" description="Helical" evidence="7">
    <location>
        <begin position="60"/>
        <end position="83"/>
    </location>
</feature>
<evidence type="ECO:0000313" key="9">
    <source>
        <dbReference type="Proteomes" id="UP000006640"/>
    </source>
</evidence>
<dbReference type="EMBL" id="CP001874">
    <property type="protein sequence ID" value="ADG89069.1"/>
    <property type="molecule type" value="Genomic_DNA"/>
</dbReference>
<keyword evidence="4 7" id="KW-0812">Transmembrane</keyword>
<dbReference type="STRING" id="469371.Tbis_2364"/>
<comment type="similarity">
    <text evidence="2">Belongs to the UPF0719 family.</text>
</comment>
<feature type="transmembrane region" description="Helical" evidence="7">
    <location>
        <begin position="20"/>
        <end position="40"/>
    </location>
</feature>
<evidence type="ECO:0000256" key="5">
    <source>
        <dbReference type="ARBA" id="ARBA00022989"/>
    </source>
</evidence>
<reference evidence="8 9" key="1">
    <citation type="submission" date="2010-01" db="EMBL/GenBank/DDBJ databases">
        <title>The complete genome of Thermobispora bispora DSM 43833.</title>
        <authorList>
            <consortium name="US DOE Joint Genome Institute (JGI-PGF)"/>
            <person name="Lucas S."/>
            <person name="Copeland A."/>
            <person name="Lapidus A."/>
            <person name="Glavina del Rio T."/>
            <person name="Dalin E."/>
            <person name="Tice H."/>
            <person name="Bruce D."/>
            <person name="Goodwin L."/>
            <person name="Pitluck S."/>
            <person name="Kyrpides N."/>
            <person name="Mavromatis K."/>
            <person name="Ivanova N."/>
            <person name="Mikhailova N."/>
            <person name="Chertkov O."/>
            <person name="Brettin T."/>
            <person name="Detter J.C."/>
            <person name="Han C."/>
            <person name="Larimer F."/>
            <person name="Land M."/>
            <person name="Hauser L."/>
            <person name="Markowitz V."/>
            <person name="Cheng J.-F."/>
            <person name="Hugenholtz P."/>
            <person name="Woyke T."/>
            <person name="Wu D."/>
            <person name="Jando M."/>
            <person name="Schneider S."/>
            <person name="Klenk H.-P."/>
            <person name="Eisen J.A."/>
        </authorList>
    </citation>
    <scope>NUCLEOTIDE SEQUENCE [LARGE SCALE GENOMIC DNA]</scope>
    <source>
        <strain evidence="9">ATCC 19993 / DSM 43833 / CBS 139.67 / JCM 10125 / KCTC 9307 / NBRC 14880 / R51</strain>
    </source>
</reference>
<keyword evidence="6 7" id="KW-0472">Membrane</keyword>
<evidence type="ECO:0000256" key="3">
    <source>
        <dbReference type="ARBA" id="ARBA00022475"/>
    </source>
</evidence>
<evidence type="ECO:0000313" key="8">
    <source>
        <dbReference type="EMBL" id="ADG89069.1"/>
    </source>
</evidence>
<comment type="subcellular location">
    <subcellularLocation>
        <location evidence="1">Cell membrane</location>
        <topology evidence="1">Multi-pass membrane protein</topology>
    </subcellularLocation>
</comment>
<keyword evidence="3" id="KW-1003">Cell membrane</keyword>
<gene>
    <name evidence="8" type="ordered locus">Tbis_2364</name>
</gene>
<evidence type="ECO:0000256" key="7">
    <source>
        <dbReference type="SAM" id="Phobius"/>
    </source>
</evidence>
<name>D6Y3W7_THEBD</name>
<evidence type="ECO:0000256" key="4">
    <source>
        <dbReference type="ARBA" id="ARBA00022692"/>
    </source>
</evidence>
<dbReference type="GO" id="GO:0005886">
    <property type="term" value="C:plasma membrane"/>
    <property type="evidence" value="ECO:0007669"/>
    <property type="project" value="UniProtKB-SubCell"/>
</dbReference>
<dbReference type="AlphaFoldDB" id="D6Y3W7"/>